<evidence type="ECO:0000256" key="2">
    <source>
        <dbReference type="ARBA" id="ARBA00022679"/>
    </source>
</evidence>
<dbReference type="PANTHER" id="PTHR23416">
    <property type="entry name" value="SIALIC ACID SYNTHASE-RELATED"/>
    <property type="match status" value="1"/>
</dbReference>
<dbReference type="InterPro" id="IPR051159">
    <property type="entry name" value="Hexapeptide_acetyltransf"/>
</dbReference>
<accession>A0A481WYR4</accession>
<dbReference type="SUPFAM" id="SSF51161">
    <property type="entry name" value="Trimeric LpxA-like enzymes"/>
    <property type="match status" value="1"/>
</dbReference>
<keyword evidence="3" id="KW-0677">Repeat</keyword>
<name>A0A481WYR4_ACIBA</name>
<keyword evidence="2" id="KW-0808">Transferase</keyword>
<dbReference type="RefSeq" id="WP_114199849.1">
    <property type="nucleotide sequence ID" value="NZ_UFIH01000009.1"/>
</dbReference>
<dbReference type="PROSITE" id="PS00101">
    <property type="entry name" value="HEXAPEP_TRANSFERASES"/>
    <property type="match status" value="1"/>
</dbReference>
<dbReference type="InterPro" id="IPR018357">
    <property type="entry name" value="Hexapep_transf_CS"/>
</dbReference>
<sequence>MIRNIWDRIFWKSGINVKGNHVSLKRGVIFQKQNLVIENYVHLGPNYYIHAGGGVYIGKGTIIGPKLKIWTVNHDYSSMDILPYNKNVKKGSVEIGEGCWIGLNVSICPNVKIGNGVIIAMSSVVTKDIPDFAIIGGNPAKVIKYRYENEDQYLVLKNSISQEKFYGKKYF</sequence>
<dbReference type="CDD" id="cd04647">
    <property type="entry name" value="LbH_MAT_like"/>
    <property type="match status" value="1"/>
</dbReference>
<evidence type="ECO:0000256" key="4">
    <source>
        <dbReference type="ARBA" id="ARBA00023315"/>
    </source>
</evidence>
<dbReference type="AlphaFoldDB" id="A0A481WYR4"/>
<dbReference type="Pfam" id="PF00132">
    <property type="entry name" value="Hexapep"/>
    <property type="match status" value="1"/>
</dbReference>
<gene>
    <name evidence="5" type="primary">atr26</name>
</gene>
<evidence type="ECO:0000256" key="1">
    <source>
        <dbReference type="ARBA" id="ARBA00007274"/>
    </source>
</evidence>
<organism evidence="5">
    <name type="scientific">Acinetobacter baumannii</name>
    <dbReference type="NCBI Taxonomy" id="470"/>
    <lineage>
        <taxon>Bacteria</taxon>
        <taxon>Pseudomonadati</taxon>
        <taxon>Pseudomonadota</taxon>
        <taxon>Gammaproteobacteria</taxon>
        <taxon>Moraxellales</taxon>
        <taxon>Moraxellaceae</taxon>
        <taxon>Acinetobacter</taxon>
        <taxon>Acinetobacter calcoaceticus/baumannii complex</taxon>
    </lineage>
</organism>
<comment type="similarity">
    <text evidence="1">Belongs to the transferase hexapeptide repeat family.</text>
</comment>
<dbReference type="EMBL" id="MK370028">
    <property type="protein sequence ID" value="QBK17786.1"/>
    <property type="molecule type" value="Genomic_DNA"/>
</dbReference>
<evidence type="ECO:0000256" key="3">
    <source>
        <dbReference type="ARBA" id="ARBA00022737"/>
    </source>
</evidence>
<dbReference type="PANTHER" id="PTHR23416:SF23">
    <property type="entry name" value="ACETYLTRANSFERASE C18B11.09C-RELATED"/>
    <property type="match status" value="1"/>
</dbReference>
<protein>
    <submittedName>
        <fullName evidence="5">Atr26</fullName>
    </submittedName>
</protein>
<dbReference type="InterPro" id="IPR011004">
    <property type="entry name" value="Trimer_LpxA-like_sf"/>
</dbReference>
<dbReference type="Gene3D" id="2.160.10.10">
    <property type="entry name" value="Hexapeptide repeat proteins"/>
    <property type="match status" value="1"/>
</dbReference>
<dbReference type="GO" id="GO:0008374">
    <property type="term" value="F:O-acyltransferase activity"/>
    <property type="evidence" value="ECO:0007669"/>
    <property type="project" value="TreeGrafter"/>
</dbReference>
<dbReference type="GO" id="GO:0005829">
    <property type="term" value="C:cytosol"/>
    <property type="evidence" value="ECO:0007669"/>
    <property type="project" value="TreeGrafter"/>
</dbReference>
<proteinExistence type="inferred from homology"/>
<evidence type="ECO:0000313" key="5">
    <source>
        <dbReference type="EMBL" id="QBK17786.1"/>
    </source>
</evidence>
<keyword evidence="4" id="KW-0012">Acyltransferase</keyword>
<reference evidence="5" key="1">
    <citation type="journal article" date="2019" name="Microb. Genom.">
        <title>Genomic epidemiology of severe community-onset Acinetobacter baumannii infection.</title>
        <authorList>
            <person name="Meumann E.M."/>
            <person name="Anstey N.M."/>
            <person name="Currie B.J."/>
            <person name="Piera K.A."/>
            <person name="Kenyon J.J."/>
            <person name="Hall R.M."/>
            <person name="Davis J.S."/>
            <person name="Sarovich D.S."/>
        </authorList>
    </citation>
    <scope>NUCLEOTIDE SEQUENCE</scope>
    <source>
        <strain evidence="5">MSHR_8</strain>
    </source>
</reference>
<dbReference type="InterPro" id="IPR001451">
    <property type="entry name" value="Hexapep"/>
</dbReference>